<accession>A0A084EQF9</accession>
<evidence type="ECO:0000256" key="4">
    <source>
        <dbReference type="ARBA" id="ARBA00022801"/>
    </source>
</evidence>
<evidence type="ECO:0000256" key="1">
    <source>
        <dbReference type="ARBA" id="ARBA00001947"/>
    </source>
</evidence>
<dbReference type="Proteomes" id="UP000028534">
    <property type="component" value="Unassembled WGS sequence"/>
</dbReference>
<evidence type="ECO:0000256" key="5">
    <source>
        <dbReference type="ARBA" id="ARBA00022833"/>
    </source>
</evidence>
<protein>
    <submittedName>
        <fullName evidence="8">Putative Zn-dependent protease</fullName>
    </submittedName>
</protein>
<dbReference type="GO" id="GO:0046872">
    <property type="term" value="F:metal ion binding"/>
    <property type="evidence" value="ECO:0007669"/>
    <property type="project" value="UniProtKB-KW"/>
</dbReference>
<keyword evidence="6" id="KW-0482">Metalloprotease</keyword>
<dbReference type="RefSeq" id="WP_037518203.1">
    <property type="nucleotide sequence ID" value="NZ_JGVR01000005.1"/>
</dbReference>
<keyword evidence="4" id="KW-0378">Hydrolase</keyword>
<evidence type="ECO:0000256" key="2">
    <source>
        <dbReference type="ARBA" id="ARBA00022670"/>
    </source>
</evidence>
<dbReference type="AlphaFoldDB" id="A0A084EQF9"/>
<keyword evidence="5" id="KW-0862">Zinc</keyword>
<reference evidence="8 9" key="1">
    <citation type="submission" date="2014-03" db="EMBL/GenBank/DDBJ databases">
        <title>Genome sequence of Sphingobium yanoikuyae B1.</title>
        <authorList>
            <person name="Gan H.M."/>
            <person name="Gan H.Y."/>
            <person name="Savka M.A."/>
        </authorList>
    </citation>
    <scope>NUCLEOTIDE SEQUENCE [LARGE SCALE GENOMIC DNA]</scope>
    <source>
        <strain evidence="8 9">B1</strain>
    </source>
</reference>
<dbReference type="GO" id="GO:0004222">
    <property type="term" value="F:metalloendopeptidase activity"/>
    <property type="evidence" value="ECO:0007669"/>
    <property type="project" value="InterPro"/>
</dbReference>
<evidence type="ECO:0000313" key="8">
    <source>
        <dbReference type="EMBL" id="KEZ20201.1"/>
    </source>
</evidence>
<keyword evidence="2 8" id="KW-0645">Protease</keyword>
<dbReference type="PATRIC" id="fig|13690.10.peg.1451"/>
<dbReference type="PANTHER" id="PTHR22726:SF1">
    <property type="entry name" value="METALLOENDOPEPTIDASE OMA1, MITOCHONDRIAL"/>
    <property type="match status" value="1"/>
</dbReference>
<dbReference type="PROSITE" id="PS51782">
    <property type="entry name" value="LYSM"/>
    <property type="match status" value="1"/>
</dbReference>
<dbReference type="STRING" id="13690.AX777_13015"/>
<name>A0A084EQF9_SPHYA</name>
<organism evidence="8 9">
    <name type="scientific">Sphingobium yanoikuyae</name>
    <name type="common">Sphingomonas yanoikuyae</name>
    <dbReference type="NCBI Taxonomy" id="13690"/>
    <lineage>
        <taxon>Bacteria</taxon>
        <taxon>Pseudomonadati</taxon>
        <taxon>Pseudomonadota</taxon>
        <taxon>Alphaproteobacteria</taxon>
        <taxon>Sphingomonadales</taxon>
        <taxon>Sphingomonadaceae</taxon>
        <taxon>Sphingobium</taxon>
    </lineage>
</organism>
<gene>
    <name evidence="8" type="ORF">CP98_01406</name>
</gene>
<evidence type="ECO:0000256" key="6">
    <source>
        <dbReference type="ARBA" id="ARBA00023049"/>
    </source>
</evidence>
<dbReference type="GO" id="GO:0051603">
    <property type="term" value="P:proteolysis involved in protein catabolic process"/>
    <property type="evidence" value="ECO:0007669"/>
    <property type="project" value="TreeGrafter"/>
</dbReference>
<dbReference type="InterPro" id="IPR001915">
    <property type="entry name" value="Peptidase_M48"/>
</dbReference>
<sequence length="492" mass="51966">MNRTWLSAGLGVGLIVAGVAPAVLGQQRAIRTVSSISAQDKASGAKQHPELLKEFGGAYVGPQARYVETVGRRIAVQSGLSNAQGDFTVTLLNSPVNNAFAIPGGYVYVTRQLMALMNDEAQLAGVLGHEVGHVAAQHGQRRQQAAQRNAIGGALLQVLTGALLGDSALGGVLRQGIGTGSQLLTLKFSRSQEYEADDLGIRYLASAGYDPRALSDMLASLAAQTSLDQRVSGDARSMPEWASTHPDPGERVDRAAQMASRTGATSTLRNRDAFLTALNGVLYGDDPKQGVIDGSRFRHPDLRLSFTAPSGFGMENGADAVSITGSGGQAQFGGMAYNGNLSTYIDSVLKRLAGNAGAPPAGDVQRATINGLPAAWRTVRANTKSGQIDATVFAYDFGGGKAYHFLLLTPAGKGIGPFDSMVRSVQRLSAQEAAAIKPRRVNLVTVKAGDTVQSLSRRMAYSDYPLERFLVLNALNERSVLKPGDRVKIVTW</sequence>
<dbReference type="PANTHER" id="PTHR22726">
    <property type="entry name" value="METALLOENDOPEPTIDASE OMA1"/>
    <property type="match status" value="1"/>
</dbReference>
<keyword evidence="3" id="KW-0479">Metal-binding</keyword>
<dbReference type="Pfam" id="PF01435">
    <property type="entry name" value="Peptidase_M48"/>
    <property type="match status" value="1"/>
</dbReference>
<evidence type="ECO:0000256" key="3">
    <source>
        <dbReference type="ARBA" id="ARBA00022723"/>
    </source>
</evidence>
<dbReference type="GO" id="GO:0016020">
    <property type="term" value="C:membrane"/>
    <property type="evidence" value="ECO:0007669"/>
    <property type="project" value="TreeGrafter"/>
</dbReference>
<dbReference type="Pfam" id="PF01476">
    <property type="entry name" value="LysM"/>
    <property type="match status" value="1"/>
</dbReference>
<dbReference type="InterPro" id="IPR018392">
    <property type="entry name" value="LysM"/>
</dbReference>
<dbReference type="CDD" id="cd00118">
    <property type="entry name" value="LysM"/>
    <property type="match status" value="1"/>
</dbReference>
<dbReference type="Gene3D" id="3.30.2010.10">
    <property type="entry name" value="Metalloproteases ('zincins'), catalytic domain"/>
    <property type="match status" value="1"/>
</dbReference>
<evidence type="ECO:0000313" key="9">
    <source>
        <dbReference type="Proteomes" id="UP000028534"/>
    </source>
</evidence>
<dbReference type="InterPro" id="IPR051156">
    <property type="entry name" value="Mito/Outer_Membr_Metalloprot"/>
</dbReference>
<dbReference type="CDD" id="cd07324">
    <property type="entry name" value="M48C_Oma1-like"/>
    <property type="match status" value="1"/>
</dbReference>
<dbReference type="eggNOG" id="COG4784">
    <property type="taxonomic scope" value="Bacteria"/>
</dbReference>
<proteinExistence type="predicted"/>
<comment type="cofactor">
    <cofactor evidence="1">
        <name>Zn(2+)</name>
        <dbReference type="ChEBI" id="CHEBI:29105"/>
    </cofactor>
</comment>
<evidence type="ECO:0000259" key="7">
    <source>
        <dbReference type="PROSITE" id="PS51782"/>
    </source>
</evidence>
<dbReference type="EMBL" id="JGVR01000005">
    <property type="protein sequence ID" value="KEZ20201.1"/>
    <property type="molecule type" value="Genomic_DNA"/>
</dbReference>
<comment type="caution">
    <text evidence="8">The sequence shown here is derived from an EMBL/GenBank/DDBJ whole genome shotgun (WGS) entry which is preliminary data.</text>
</comment>
<feature type="domain" description="LysM" evidence="7">
    <location>
        <begin position="442"/>
        <end position="489"/>
    </location>
</feature>